<dbReference type="Proteomes" id="UP000321249">
    <property type="component" value="Unassembled WGS sequence"/>
</dbReference>
<keyword evidence="17" id="KW-1185">Reference proteome</keyword>
<keyword evidence="13" id="KW-0732">Signal</keyword>
<dbReference type="Pfam" id="PF07715">
    <property type="entry name" value="Plug"/>
    <property type="match status" value="1"/>
</dbReference>
<evidence type="ECO:0000259" key="14">
    <source>
        <dbReference type="Pfam" id="PF00593"/>
    </source>
</evidence>
<keyword evidence="6" id="KW-0408">Iron</keyword>
<protein>
    <submittedName>
        <fullName evidence="16">TonB-dependent receptor</fullName>
    </submittedName>
</protein>
<evidence type="ECO:0000313" key="17">
    <source>
        <dbReference type="Proteomes" id="UP000321249"/>
    </source>
</evidence>
<feature type="signal peptide" evidence="13">
    <location>
        <begin position="1"/>
        <end position="24"/>
    </location>
</feature>
<evidence type="ECO:0000313" key="16">
    <source>
        <dbReference type="EMBL" id="TXC63778.1"/>
    </source>
</evidence>
<evidence type="ECO:0000256" key="13">
    <source>
        <dbReference type="SAM" id="SignalP"/>
    </source>
</evidence>
<feature type="domain" description="TonB-dependent receptor plug" evidence="15">
    <location>
        <begin position="57"/>
        <end position="166"/>
    </location>
</feature>
<organism evidence="16 17">
    <name type="scientific">Allosphingosinicella ginsenosidimutans</name>
    <dbReference type="NCBI Taxonomy" id="1176539"/>
    <lineage>
        <taxon>Bacteria</taxon>
        <taxon>Pseudomonadati</taxon>
        <taxon>Pseudomonadota</taxon>
        <taxon>Alphaproteobacteria</taxon>
        <taxon>Sphingomonadales</taxon>
        <taxon>Sphingomonadaceae</taxon>
        <taxon>Allosphingosinicella</taxon>
    </lineage>
</organism>
<accession>A0A5C6TVP1</accession>
<comment type="similarity">
    <text evidence="11 12">Belongs to the TonB-dependent receptor family.</text>
</comment>
<keyword evidence="9 11" id="KW-0472">Membrane</keyword>
<dbReference type="InterPro" id="IPR036942">
    <property type="entry name" value="Beta-barrel_TonB_sf"/>
</dbReference>
<evidence type="ECO:0000256" key="4">
    <source>
        <dbReference type="ARBA" id="ARBA00022496"/>
    </source>
</evidence>
<keyword evidence="5 11" id="KW-0812">Transmembrane</keyword>
<keyword evidence="16" id="KW-0675">Receptor</keyword>
<keyword evidence="3 11" id="KW-1134">Transmembrane beta strand</keyword>
<dbReference type="SUPFAM" id="SSF56935">
    <property type="entry name" value="Porins"/>
    <property type="match status" value="1"/>
</dbReference>
<dbReference type="GO" id="GO:0009279">
    <property type="term" value="C:cell outer membrane"/>
    <property type="evidence" value="ECO:0007669"/>
    <property type="project" value="UniProtKB-SubCell"/>
</dbReference>
<dbReference type="PROSITE" id="PS52016">
    <property type="entry name" value="TONB_DEPENDENT_REC_3"/>
    <property type="match status" value="1"/>
</dbReference>
<sequence length="758" mass="82881">MKTRHAWLYGTALAAVAAATPAVAQDQPAPVTDAAAPDQDSGAQDIIVTARRTSENLQRVPGSVSAFNAQALDRIQATDTTGLQGAVPNLNIVQGRGSSDATNIYIRGIGQPDALQTFDPAVGFYVDGVYYSRIRGTQLDLLDLERVEVLRGPQGTLYGKNTIGGAISVVTQRPGNEWHGSLTATVGNYGEFDLRGSVSGPISDTVSIGLAALHAEHGNYVDDQVLDRGYNNKNTEAYRARLAFTPSSRFRLDIIGDYTRDDAHLNVGQPLNPLTDLFGLPLLTLPTNPQDYDFTGRTTPTLPNSTKLRHWGLSANMVYDLTDALTLRSITAYRELKTDDYIDIDATQLEVGDVFVGVDQNQFSQEFQLNYNSGPLQAVAGLYYLREHIVSHQEAFADDLIGPLLGNATFLRTIDDNLVTDSYAAYINASYEIVPSLRLSLGARYTHENKDYFRTTSTFSSSPLLTSVAPFVFAPEDNWDNFSPMASIDYQIGRNAMIYARVARGFKSGGFNGRGNSLPEATEYDPETVTSYEAGIRSTIAGQLRLNLTGFYNDYKNFQARVAGTDTDSNGLPLPTLGVINAGVLHISGVELEASWTPVRGLLIDSQIGYLDANYKVFADDRFPNGSRAFQTPAFAPHWTMRFGGQYEADLGGSGHLIFGGQARYRSTQALAIDNTLIVGGVGTTTRIDGLFQGGYWLFDARVEWQSPSRRFSLGLYGQNLSDEVYKTDGQEFSSVGNIRTAYYGAPRTWFVRGTIRF</sequence>
<dbReference type="CDD" id="cd01347">
    <property type="entry name" value="ligand_gated_channel"/>
    <property type="match status" value="1"/>
</dbReference>
<reference evidence="16 17" key="1">
    <citation type="journal article" date="2015" name="J. Microbiol.">
        <title>Sphingosinicella ginsenosidimutans sp. nov., with ginsenoside converting activity.</title>
        <authorList>
            <person name="Kim J.K."/>
            <person name="Kang M.S."/>
            <person name="Park S.C."/>
            <person name="Kim K.M."/>
            <person name="Choi K."/>
            <person name="Yoon M.H."/>
            <person name="Im W.T."/>
        </authorList>
    </citation>
    <scope>NUCLEOTIDE SEQUENCE [LARGE SCALE GENOMIC DNA]</scope>
    <source>
        <strain evidence="16 17">BS-11</strain>
    </source>
</reference>
<evidence type="ECO:0000259" key="15">
    <source>
        <dbReference type="Pfam" id="PF07715"/>
    </source>
</evidence>
<evidence type="ECO:0000256" key="9">
    <source>
        <dbReference type="ARBA" id="ARBA00023136"/>
    </source>
</evidence>
<name>A0A5C6TVP1_9SPHN</name>
<feature type="domain" description="TonB-dependent receptor-like beta-barrel" evidence="14">
    <location>
        <begin position="245"/>
        <end position="721"/>
    </location>
</feature>
<evidence type="ECO:0000256" key="1">
    <source>
        <dbReference type="ARBA" id="ARBA00004571"/>
    </source>
</evidence>
<keyword evidence="10 11" id="KW-0998">Cell outer membrane</keyword>
<keyword evidence="2 11" id="KW-0813">Transport</keyword>
<evidence type="ECO:0000256" key="12">
    <source>
        <dbReference type="RuleBase" id="RU003357"/>
    </source>
</evidence>
<dbReference type="InterPro" id="IPR012910">
    <property type="entry name" value="Plug_dom"/>
</dbReference>
<evidence type="ECO:0000256" key="7">
    <source>
        <dbReference type="ARBA" id="ARBA00023065"/>
    </source>
</evidence>
<comment type="caution">
    <text evidence="16">The sequence shown here is derived from an EMBL/GenBank/DDBJ whole genome shotgun (WGS) entry which is preliminary data.</text>
</comment>
<evidence type="ECO:0000256" key="10">
    <source>
        <dbReference type="ARBA" id="ARBA00023237"/>
    </source>
</evidence>
<evidence type="ECO:0000256" key="6">
    <source>
        <dbReference type="ARBA" id="ARBA00023004"/>
    </source>
</evidence>
<comment type="subcellular location">
    <subcellularLocation>
        <location evidence="1 11">Cell outer membrane</location>
        <topology evidence="1 11">Multi-pass membrane protein</topology>
    </subcellularLocation>
</comment>
<dbReference type="InterPro" id="IPR000531">
    <property type="entry name" value="Beta-barrel_TonB"/>
</dbReference>
<evidence type="ECO:0000256" key="5">
    <source>
        <dbReference type="ARBA" id="ARBA00022692"/>
    </source>
</evidence>
<dbReference type="GO" id="GO:0006826">
    <property type="term" value="P:iron ion transport"/>
    <property type="evidence" value="ECO:0007669"/>
    <property type="project" value="UniProtKB-KW"/>
</dbReference>
<dbReference type="AlphaFoldDB" id="A0A5C6TVP1"/>
<evidence type="ECO:0000256" key="11">
    <source>
        <dbReference type="PROSITE-ProRule" id="PRU01360"/>
    </source>
</evidence>
<dbReference type="PANTHER" id="PTHR32552:SF81">
    <property type="entry name" value="TONB-DEPENDENT OUTER MEMBRANE RECEPTOR"/>
    <property type="match status" value="1"/>
</dbReference>
<dbReference type="PANTHER" id="PTHR32552">
    <property type="entry name" value="FERRICHROME IRON RECEPTOR-RELATED"/>
    <property type="match status" value="1"/>
</dbReference>
<evidence type="ECO:0000256" key="8">
    <source>
        <dbReference type="ARBA" id="ARBA00023077"/>
    </source>
</evidence>
<evidence type="ECO:0000256" key="3">
    <source>
        <dbReference type="ARBA" id="ARBA00022452"/>
    </source>
</evidence>
<dbReference type="OrthoDB" id="7192131at2"/>
<evidence type="ECO:0000256" key="2">
    <source>
        <dbReference type="ARBA" id="ARBA00022448"/>
    </source>
</evidence>
<dbReference type="RefSeq" id="WP_147043185.1">
    <property type="nucleotide sequence ID" value="NZ_BAABIR010000004.1"/>
</dbReference>
<keyword evidence="4" id="KW-0410">Iron transport</keyword>
<dbReference type="EMBL" id="VOQQ01000001">
    <property type="protein sequence ID" value="TXC63778.1"/>
    <property type="molecule type" value="Genomic_DNA"/>
</dbReference>
<dbReference type="InterPro" id="IPR039426">
    <property type="entry name" value="TonB-dep_rcpt-like"/>
</dbReference>
<keyword evidence="8 12" id="KW-0798">TonB box</keyword>
<proteinExistence type="inferred from homology"/>
<dbReference type="Pfam" id="PF00593">
    <property type="entry name" value="TonB_dep_Rec_b-barrel"/>
    <property type="match status" value="1"/>
</dbReference>
<dbReference type="InterPro" id="IPR006311">
    <property type="entry name" value="TAT_signal"/>
</dbReference>
<dbReference type="PROSITE" id="PS51318">
    <property type="entry name" value="TAT"/>
    <property type="match status" value="1"/>
</dbReference>
<dbReference type="Gene3D" id="2.40.170.20">
    <property type="entry name" value="TonB-dependent receptor, beta-barrel domain"/>
    <property type="match status" value="1"/>
</dbReference>
<keyword evidence="7" id="KW-0406">Ion transport</keyword>
<gene>
    <name evidence="16" type="ORF">FRZ32_08950</name>
</gene>
<feature type="chain" id="PRO_5022854691" evidence="13">
    <location>
        <begin position="25"/>
        <end position="758"/>
    </location>
</feature>